<evidence type="ECO:0000313" key="3">
    <source>
        <dbReference type="EMBL" id="CAH1000433.1"/>
    </source>
</evidence>
<accession>A0ABN8F677</accession>
<evidence type="ECO:0000259" key="2">
    <source>
        <dbReference type="Pfam" id="PF19051"/>
    </source>
</evidence>
<dbReference type="Gene3D" id="3.40.50.720">
    <property type="entry name" value="NAD(P)-binding Rossmann-like Domain"/>
    <property type="match status" value="1"/>
</dbReference>
<dbReference type="SUPFAM" id="SSF55347">
    <property type="entry name" value="Glyceraldehyde-3-phosphate dehydrogenase-like, C-terminal domain"/>
    <property type="match status" value="1"/>
</dbReference>
<dbReference type="Gene3D" id="3.30.360.10">
    <property type="entry name" value="Dihydrodipicolinate Reductase, domain 2"/>
    <property type="match status" value="1"/>
</dbReference>
<protein>
    <submittedName>
        <fullName evidence="3">Inositol 2-dehydrogenase/D-chiro-inositol 3-dehydrogenase</fullName>
        <ecNumber evidence="3">1.1.1.369</ecNumber>
    </submittedName>
</protein>
<dbReference type="InterPro" id="IPR043906">
    <property type="entry name" value="Gfo/Idh/MocA_OxRdtase_bact_C"/>
</dbReference>
<dbReference type="Proteomes" id="UP000837803">
    <property type="component" value="Unassembled WGS sequence"/>
</dbReference>
<keyword evidence="3" id="KW-0560">Oxidoreductase</keyword>
<dbReference type="PANTHER" id="PTHR43818">
    <property type="entry name" value="BCDNA.GH03377"/>
    <property type="match status" value="1"/>
</dbReference>
<proteinExistence type="predicted"/>
<name>A0ABN8F677_9BACT</name>
<dbReference type="PROSITE" id="PS51318">
    <property type="entry name" value="TAT"/>
    <property type="match status" value="1"/>
</dbReference>
<organism evidence="3 4">
    <name type="scientific">Neolewinella maritima</name>
    <dbReference type="NCBI Taxonomy" id="1383882"/>
    <lineage>
        <taxon>Bacteria</taxon>
        <taxon>Pseudomonadati</taxon>
        <taxon>Bacteroidota</taxon>
        <taxon>Saprospiria</taxon>
        <taxon>Saprospirales</taxon>
        <taxon>Lewinellaceae</taxon>
        <taxon>Neolewinella</taxon>
    </lineage>
</organism>
<feature type="domain" description="Gfo/Idh/MocA-like oxidoreductase bacterial type C-terminal" evidence="2">
    <location>
        <begin position="200"/>
        <end position="260"/>
    </location>
</feature>
<dbReference type="EC" id="1.1.1.369" evidence="3"/>
<dbReference type="GO" id="GO:0016491">
    <property type="term" value="F:oxidoreductase activity"/>
    <property type="evidence" value="ECO:0007669"/>
    <property type="project" value="UniProtKB-KW"/>
</dbReference>
<comment type="caution">
    <text evidence="3">The sequence shown here is derived from an EMBL/GenBank/DDBJ whole genome shotgun (WGS) entry which is preliminary data.</text>
</comment>
<dbReference type="PANTHER" id="PTHR43818:SF5">
    <property type="entry name" value="OXIDOREDUCTASE FAMILY PROTEIN"/>
    <property type="match status" value="1"/>
</dbReference>
<dbReference type="SUPFAM" id="SSF51735">
    <property type="entry name" value="NAD(P)-binding Rossmann-fold domains"/>
    <property type="match status" value="1"/>
</dbReference>
<dbReference type="InterPro" id="IPR000683">
    <property type="entry name" value="Gfo/Idh/MocA-like_OxRdtase_N"/>
</dbReference>
<evidence type="ECO:0000259" key="1">
    <source>
        <dbReference type="Pfam" id="PF01408"/>
    </source>
</evidence>
<keyword evidence="4" id="KW-1185">Reference proteome</keyword>
<evidence type="ECO:0000313" key="4">
    <source>
        <dbReference type="Proteomes" id="UP000837803"/>
    </source>
</evidence>
<dbReference type="EMBL" id="CAKLPZ010000001">
    <property type="protein sequence ID" value="CAH1000433.1"/>
    <property type="molecule type" value="Genomic_DNA"/>
</dbReference>
<feature type="domain" description="Gfo/Idh/MocA-like oxidoreductase N-terminal" evidence="1">
    <location>
        <begin position="37"/>
        <end position="160"/>
    </location>
</feature>
<dbReference type="NCBIfam" id="TIGR01409">
    <property type="entry name" value="TAT_signal_seq"/>
    <property type="match status" value="1"/>
</dbReference>
<gene>
    <name evidence="3" type="primary">iolG_6</name>
    <name evidence="3" type="ORF">LEM8419_01586</name>
</gene>
<reference evidence="3" key="1">
    <citation type="submission" date="2021-12" db="EMBL/GenBank/DDBJ databases">
        <authorList>
            <person name="Rodrigo-Torres L."/>
            <person name="Arahal R. D."/>
            <person name="Lucena T."/>
        </authorList>
    </citation>
    <scope>NUCLEOTIDE SEQUENCE</scope>
    <source>
        <strain evidence="3">CECT 8419</strain>
    </source>
</reference>
<sequence length="439" mass="48592">MSNRRNFLKKTALTTAGLGLGLPAYSQQHIMGANDRVNVAVFGTNSRGEYLAGTFASADDCRVRGIGDVDTRAIAKGQERVVQKGGKKPKGEQDFRRFLDDKKIDAVVIATPDHWHAPMAMMALDAGKHVYVEKPCSHNPAEGEMLVAKQAKTGLKVQMGNQTRSSVTLNKIVREIHDGVIGDAYAGKAWYAARRGPIGEHEPAPVPEWLDWELWQGPAPHQDFDALLVHYNWHWFWKYGTGELLNNGTHEVDMCRWALDVGFPEQVTSSGGRYAFDDAWEAYDTQLASFNFPGDKHIHWDGRSCNSMPLWERGRGSMIYGTKGSVLMDRDGFIVYDLSGKELRKEQETEASVSMDTTGGGNLDELHIGNFIRSVNADEALNSDIADANPSVTICHLGNMAQRTNSVITCDPATGRPIDNPAAMALWQREYEQGWAPTV</sequence>
<dbReference type="InterPro" id="IPR006311">
    <property type="entry name" value="TAT_signal"/>
</dbReference>
<dbReference type="InterPro" id="IPR050463">
    <property type="entry name" value="Gfo/Idh/MocA_oxidrdct_glycsds"/>
</dbReference>
<dbReference type="Pfam" id="PF01408">
    <property type="entry name" value="GFO_IDH_MocA"/>
    <property type="match status" value="1"/>
</dbReference>
<dbReference type="InterPro" id="IPR036291">
    <property type="entry name" value="NAD(P)-bd_dom_sf"/>
</dbReference>
<dbReference type="Pfam" id="PF19051">
    <property type="entry name" value="GFO_IDH_MocA_C2"/>
    <property type="match status" value="1"/>
</dbReference>
<dbReference type="InterPro" id="IPR019546">
    <property type="entry name" value="TAT_signal_bac_arc"/>
</dbReference>
<dbReference type="RefSeq" id="WP_238750484.1">
    <property type="nucleotide sequence ID" value="NZ_CAKLPZ010000001.1"/>
</dbReference>